<protein>
    <submittedName>
        <fullName evidence="1">Uncharacterized protein</fullName>
    </submittedName>
</protein>
<keyword evidence="2" id="KW-1185">Reference proteome</keyword>
<proteinExistence type="predicted"/>
<reference evidence="1 2" key="1">
    <citation type="submission" date="2019-03" db="EMBL/GenBank/DDBJ databases">
        <title>The complete genome sequence of Swingsia_sp. F3b2 LMG30590(T).</title>
        <authorList>
            <person name="Chua K.-O."/>
            <person name="Chan K.-G."/>
            <person name="See-Too W.-S."/>
        </authorList>
    </citation>
    <scope>NUCLEOTIDE SEQUENCE [LARGE SCALE GENOMIC DNA]</scope>
    <source>
        <strain evidence="1 2">F3b2</strain>
    </source>
</reference>
<name>A0A4Y6U9A5_9PROT</name>
<dbReference type="EMBL" id="CP038231">
    <property type="protein sequence ID" value="QDH13784.1"/>
    <property type="molecule type" value="Genomic_DNA"/>
</dbReference>
<evidence type="ECO:0000313" key="2">
    <source>
        <dbReference type="Proteomes" id="UP000318709"/>
    </source>
</evidence>
<dbReference type="Proteomes" id="UP000318709">
    <property type="component" value="Chromosome"/>
</dbReference>
<sequence length="93" mass="10064">MDTYQASKKAQEEARQILAAHEEALLAAQQAATSLEAGDDVVEDFARKLPLLRRNIEQARAHLGRLSLGCDVARLEALVRLKASAVKPSPSEG</sequence>
<dbReference type="RefSeq" id="WP_141443492.1">
    <property type="nucleotide sequence ID" value="NZ_CP038231.1"/>
</dbReference>
<accession>A0A4Y6U9A5</accession>
<gene>
    <name evidence="1" type="ORF">E3E12_05835</name>
</gene>
<organism evidence="1 2">
    <name type="scientific">Formicincola oecophyllae</name>
    <dbReference type="NCBI Taxonomy" id="2558361"/>
    <lineage>
        <taxon>Bacteria</taxon>
        <taxon>Pseudomonadati</taxon>
        <taxon>Pseudomonadota</taxon>
        <taxon>Alphaproteobacteria</taxon>
        <taxon>Acetobacterales</taxon>
        <taxon>Acetobacteraceae</taxon>
        <taxon>Formicincola</taxon>
    </lineage>
</organism>
<evidence type="ECO:0000313" key="1">
    <source>
        <dbReference type="EMBL" id="QDH13784.1"/>
    </source>
</evidence>
<dbReference type="KEGG" id="swf:E3E12_05835"/>
<dbReference type="AlphaFoldDB" id="A0A4Y6U9A5"/>